<dbReference type="Pfam" id="PF01315">
    <property type="entry name" value="Ald_Xan_dh_C"/>
    <property type="match status" value="1"/>
</dbReference>
<dbReference type="Gene3D" id="3.10.20.30">
    <property type="match status" value="1"/>
</dbReference>
<keyword evidence="5 14" id="KW-0001">2Fe-2S</keyword>
<evidence type="ECO:0000256" key="3">
    <source>
        <dbReference type="ARBA" id="ARBA00022505"/>
    </source>
</evidence>
<feature type="binding site" evidence="13">
    <location>
        <position position="409"/>
    </location>
    <ligand>
        <name>FAD</name>
        <dbReference type="ChEBI" id="CHEBI:57692"/>
    </ligand>
</feature>
<dbReference type="InterPro" id="IPR016167">
    <property type="entry name" value="FAD-bd_PCMH_sub1"/>
</dbReference>
<evidence type="ECO:0000256" key="8">
    <source>
        <dbReference type="ARBA" id="ARBA00023002"/>
    </source>
</evidence>
<dbReference type="GO" id="GO:0016491">
    <property type="term" value="F:oxidoreductase activity"/>
    <property type="evidence" value="ECO:0007669"/>
    <property type="project" value="UniProtKB-KW"/>
</dbReference>
<dbReference type="FunFam" id="3.30.365.10:FF:000004">
    <property type="entry name" value="Xanthine dehydrogenase oxidase"/>
    <property type="match status" value="1"/>
</dbReference>
<comment type="similarity">
    <text evidence="2">Belongs to the xanthine dehydrogenase family.</text>
</comment>
<dbReference type="PROSITE" id="PS00197">
    <property type="entry name" value="2FE2S_FER_1"/>
    <property type="match status" value="1"/>
</dbReference>
<evidence type="ECO:0000256" key="13">
    <source>
        <dbReference type="PIRSR" id="PIRSR000127-2"/>
    </source>
</evidence>
<dbReference type="FunFam" id="3.30.365.10:FF:000001">
    <property type="entry name" value="Xanthine dehydrogenase oxidase"/>
    <property type="match status" value="1"/>
</dbReference>
<dbReference type="SUPFAM" id="SSF54292">
    <property type="entry name" value="2Fe-2S ferredoxin-like"/>
    <property type="match status" value="1"/>
</dbReference>
<dbReference type="InterPro" id="IPR036010">
    <property type="entry name" value="2Fe-2S_ferredoxin-like_sf"/>
</dbReference>
<evidence type="ECO:0000256" key="1">
    <source>
        <dbReference type="ARBA" id="ARBA00001974"/>
    </source>
</evidence>
<feature type="binding site" evidence="14">
    <location>
        <position position="151"/>
    </location>
    <ligand>
        <name>[2Fe-2S] cluster</name>
        <dbReference type="ChEBI" id="CHEBI:190135"/>
        <label>2</label>
    </ligand>
</feature>
<reference evidence="17 18" key="1">
    <citation type="journal article" date="2017" name="Nat. Ecol. Evol.">
        <title>Scallop genome provides insights into evolution of bilaterian karyotype and development.</title>
        <authorList>
            <person name="Wang S."/>
            <person name="Zhang J."/>
            <person name="Jiao W."/>
            <person name="Li J."/>
            <person name="Xun X."/>
            <person name="Sun Y."/>
            <person name="Guo X."/>
            <person name="Huan P."/>
            <person name="Dong B."/>
            <person name="Zhang L."/>
            <person name="Hu X."/>
            <person name="Sun X."/>
            <person name="Wang J."/>
            <person name="Zhao C."/>
            <person name="Wang Y."/>
            <person name="Wang D."/>
            <person name="Huang X."/>
            <person name="Wang R."/>
            <person name="Lv J."/>
            <person name="Li Y."/>
            <person name="Zhang Z."/>
            <person name="Liu B."/>
            <person name="Lu W."/>
            <person name="Hui Y."/>
            <person name="Liang J."/>
            <person name="Zhou Z."/>
            <person name="Hou R."/>
            <person name="Li X."/>
            <person name="Liu Y."/>
            <person name="Li H."/>
            <person name="Ning X."/>
            <person name="Lin Y."/>
            <person name="Zhao L."/>
            <person name="Xing Q."/>
            <person name="Dou J."/>
            <person name="Li Y."/>
            <person name="Mao J."/>
            <person name="Guo H."/>
            <person name="Dou H."/>
            <person name="Li T."/>
            <person name="Mu C."/>
            <person name="Jiang W."/>
            <person name="Fu Q."/>
            <person name="Fu X."/>
            <person name="Miao Y."/>
            <person name="Liu J."/>
            <person name="Yu Q."/>
            <person name="Li R."/>
            <person name="Liao H."/>
            <person name="Li X."/>
            <person name="Kong Y."/>
            <person name="Jiang Z."/>
            <person name="Chourrout D."/>
            <person name="Li R."/>
            <person name="Bao Z."/>
        </authorList>
    </citation>
    <scope>NUCLEOTIDE SEQUENCE [LARGE SCALE GENOMIC DNA]</scope>
    <source>
        <strain evidence="17 18">PY_sf001</strain>
    </source>
</reference>
<evidence type="ECO:0000256" key="4">
    <source>
        <dbReference type="ARBA" id="ARBA00022630"/>
    </source>
</evidence>
<feature type="binding site" evidence="14">
    <location>
        <position position="74"/>
    </location>
    <ligand>
        <name>[2Fe-2S] cluster</name>
        <dbReference type="ChEBI" id="CHEBI:190135"/>
        <label>1</label>
    </ligand>
</feature>
<dbReference type="FunFam" id="3.90.1170.50:FF:000001">
    <property type="entry name" value="Aldehyde oxidase 1"/>
    <property type="match status" value="1"/>
</dbReference>
<feature type="binding site" evidence="13">
    <location>
        <position position="892"/>
    </location>
    <ligand>
        <name>substrate</name>
    </ligand>
</feature>
<feature type="binding site" evidence="13">
    <location>
        <position position="391"/>
    </location>
    <ligand>
        <name>FAD</name>
        <dbReference type="ChEBI" id="CHEBI:57692"/>
    </ligand>
</feature>
<dbReference type="Gene3D" id="3.30.465.10">
    <property type="match status" value="1"/>
</dbReference>
<dbReference type="SUPFAM" id="SSF56176">
    <property type="entry name" value="FAD-binding/transporter-associated domain-like"/>
    <property type="match status" value="1"/>
</dbReference>
<dbReference type="InterPro" id="IPR037165">
    <property type="entry name" value="AldOxase/xan_DH_Mopterin-bd_sf"/>
</dbReference>
<feature type="binding site" evidence="14">
    <location>
        <position position="1057"/>
    </location>
    <ligand>
        <name>Mo-molybdopterin</name>
        <dbReference type="ChEBI" id="CHEBI:71302"/>
    </ligand>
    <ligandPart>
        <name>Mo</name>
        <dbReference type="ChEBI" id="CHEBI:28685"/>
    </ligandPart>
</feature>
<dbReference type="FunFam" id="3.10.20.30:FF:000015">
    <property type="entry name" value="Aldehyde oxidase 1"/>
    <property type="match status" value="1"/>
</dbReference>
<feature type="binding site" evidence="13">
    <location>
        <begin position="244"/>
        <end position="251"/>
    </location>
    <ligand>
        <name>FAD</name>
        <dbReference type="ChEBI" id="CHEBI:57692"/>
    </ligand>
</feature>
<dbReference type="GO" id="GO:0071949">
    <property type="term" value="F:FAD binding"/>
    <property type="evidence" value="ECO:0007669"/>
    <property type="project" value="InterPro"/>
</dbReference>
<dbReference type="CDD" id="cd00207">
    <property type="entry name" value="fer2"/>
    <property type="match status" value="1"/>
</dbReference>
<dbReference type="STRING" id="6573.A0A210QBI4"/>
<proteinExistence type="inferred from homology"/>
<dbReference type="PROSITE" id="PS51387">
    <property type="entry name" value="FAD_PCMH"/>
    <property type="match status" value="1"/>
</dbReference>
<dbReference type="PIRSF" id="PIRSF000127">
    <property type="entry name" value="Xanthine_DH"/>
    <property type="match status" value="1"/>
</dbReference>
<organism evidence="17 18">
    <name type="scientific">Mizuhopecten yessoensis</name>
    <name type="common">Japanese scallop</name>
    <name type="synonym">Patinopecten yessoensis</name>
    <dbReference type="NCBI Taxonomy" id="6573"/>
    <lineage>
        <taxon>Eukaryota</taxon>
        <taxon>Metazoa</taxon>
        <taxon>Spiralia</taxon>
        <taxon>Lophotrochozoa</taxon>
        <taxon>Mollusca</taxon>
        <taxon>Bivalvia</taxon>
        <taxon>Autobranchia</taxon>
        <taxon>Pteriomorphia</taxon>
        <taxon>Pectinida</taxon>
        <taxon>Pectinoidea</taxon>
        <taxon>Pectinidae</taxon>
        <taxon>Mizuhopecten</taxon>
    </lineage>
</organism>
<dbReference type="InterPro" id="IPR016208">
    <property type="entry name" value="Ald_Oxase/xanthine_DH-like"/>
</dbReference>
<keyword evidence="10 14" id="KW-0411">Iron-sulfur</keyword>
<dbReference type="OrthoDB" id="8300278at2759"/>
<dbReference type="InterPro" id="IPR036683">
    <property type="entry name" value="CO_DH_flav_C_dom_sf"/>
</dbReference>
<feature type="active site" description="Proton acceptor" evidence="12">
    <location>
        <position position="1239"/>
    </location>
</feature>
<dbReference type="InterPro" id="IPR008274">
    <property type="entry name" value="AldOxase/xan_DH_MoCoBD1"/>
</dbReference>
<feature type="binding site" evidence="14">
    <location>
        <position position="114"/>
    </location>
    <ligand>
        <name>[2Fe-2S] cluster</name>
        <dbReference type="ChEBI" id="CHEBI:190135"/>
        <label>2</label>
    </ligand>
</feature>
<evidence type="ECO:0000256" key="9">
    <source>
        <dbReference type="ARBA" id="ARBA00023004"/>
    </source>
</evidence>
<evidence type="ECO:0000256" key="11">
    <source>
        <dbReference type="ARBA" id="ARBA00034078"/>
    </source>
</evidence>
<evidence type="ECO:0000256" key="6">
    <source>
        <dbReference type="ARBA" id="ARBA00022723"/>
    </source>
</evidence>
<feature type="binding site" evidence="14">
    <location>
        <position position="117"/>
    </location>
    <ligand>
        <name>[2Fe-2S] cluster</name>
        <dbReference type="ChEBI" id="CHEBI:190135"/>
        <label>2</label>
    </ligand>
</feature>
<name>A0A210QBI4_MIZYE</name>
<dbReference type="Pfam" id="PF00111">
    <property type="entry name" value="Fer2"/>
    <property type="match status" value="1"/>
</dbReference>
<dbReference type="SUPFAM" id="SSF56003">
    <property type="entry name" value="Molybdenum cofactor-binding domain"/>
    <property type="match status" value="1"/>
</dbReference>
<keyword evidence="3 14" id="KW-0500">Molybdenum</keyword>
<feature type="binding site" evidence="14">
    <location>
        <position position="890"/>
    </location>
    <ligand>
        <name>Mo-molybdopterin</name>
        <dbReference type="ChEBI" id="CHEBI:71302"/>
    </ligand>
    <ligandPart>
        <name>Mo</name>
        <dbReference type="ChEBI" id="CHEBI:28685"/>
    </ligandPart>
</feature>
<evidence type="ECO:0000313" key="18">
    <source>
        <dbReference type="Proteomes" id="UP000242188"/>
    </source>
</evidence>
<dbReference type="InterPro" id="IPR036856">
    <property type="entry name" value="Ald_Oxase/Xan_DH_a/b_sf"/>
</dbReference>
<dbReference type="InterPro" id="IPR001041">
    <property type="entry name" value="2Fe-2S_ferredoxin-type"/>
</dbReference>
<evidence type="ECO:0000313" key="17">
    <source>
        <dbReference type="EMBL" id="OWF46075.1"/>
    </source>
</evidence>
<keyword evidence="9 14" id="KW-0408">Iron</keyword>
<dbReference type="GO" id="GO:0051537">
    <property type="term" value="F:2 iron, 2 sulfur cluster binding"/>
    <property type="evidence" value="ECO:0007669"/>
    <property type="project" value="UniProtKB-KW"/>
</dbReference>
<dbReference type="PANTHER" id="PTHR45444:SF3">
    <property type="entry name" value="XANTHINE DEHYDROGENASE"/>
    <property type="match status" value="1"/>
</dbReference>
<protein>
    <submittedName>
        <fullName evidence="17">Xanthine dehydrogenase/oxidase</fullName>
    </submittedName>
</protein>
<dbReference type="SUPFAM" id="SSF55447">
    <property type="entry name" value="CO dehydrogenase flavoprotein C-terminal domain-like"/>
    <property type="match status" value="1"/>
</dbReference>
<evidence type="ECO:0000259" key="15">
    <source>
        <dbReference type="PROSITE" id="PS51085"/>
    </source>
</evidence>
<dbReference type="InterPro" id="IPR016166">
    <property type="entry name" value="FAD-bd_PCMH"/>
</dbReference>
<gene>
    <name evidence="17" type="ORF">KP79_PYT03753</name>
</gene>
<evidence type="ECO:0000256" key="10">
    <source>
        <dbReference type="ARBA" id="ARBA00023014"/>
    </source>
</evidence>
<dbReference type="Gene3D" id="1.10.150.120">
    <property type="entry name" value="[2Fe-2S]-binding domain"/>
    <property type="match status" value="1"/>
</dbReference>
<dbReference type="EMBL" id="NEDP02004288">
    <property type="protein sequence ID" value="OWF46075.1"/>
    <property type="molecule type" value="Genomic_DNA"/>
</dbReference>
<evidence type="ECO:0000256" key="7">
    <source>
        <dbReference type="ARBA" id="ARBA00022827"/>
    </source>
</evidence>
<keyword evidence="8" id="KW-0560">Oxidoreductase</keyword>
<dbReference type="GO" id="GO:0005506">
    <property type="term" value="F:iron ion binding"/>
    <property type="evidence" value="ECO:0007669"/>
    <property type="project" value="InterPro"/>
</dbReference>
<dbReference type="Pfam" id="PF20256">
    <property type="entry name" value="MoCoBD_2"/>
    <property type="match status" value="1"/>
</dbReference>
<dbReference type="InterPro" id="IPR036318">
    <property type="entry name" value="FAD-bd_PCMH-like_sf"/>
</dbReference>
<evidence type="ECO:0000256" key="5">
    <source>
        <dbReference type="ARBA" id="ARBA00022714"/>
    </source>
</evidence>
<keyword evidence="6 14" id="KW-0479">Metal-binding</keyword>
<dbReference type="Gene3D" id="3.30.365.10">
    <property type="entry name" value="Aldehyde oxidase/xanthine dehydrogenase, molybdopterin binding domain"/>
    <property type="match status" value="4"/>
</dbReference>
<feature type="binding site" evidence="14">
    <location>
        <position position="44"/>
    </location>
    <ligand>
        <name>[2Fe-2S] cluster</name>
        <dbReference type="ChEBI" id="CHEBI:190135"/>
        <label>1</label>
    </ligand>
</feature>
<dbReference type="InterPro" id="IPR000674">
    <property type="entry name" value="Ald_Oxase/Xan_DH_a/b"/>
</dbReference>
<dbReference type="InterPro" id="IPR016169">
    <property type="entry name" value="FAD-bd_PCMH_sub2"/>
</dbReference>
<dbReference type="SMART" id="SM01092">
    <property type="entry name" value="CO_deh_flav_C"/>
    <property type="match status" value="1"/>
</dbReference>
<dbReference type="Gene3D" id="3.30.390.50">
    <property type="entry name" value="CO dehydrogenase flavoprotein, C-terminal domain"/>
    <property type="match status" value="1"/>
</dbReference>
<dbReference type="InterPro" id="IPR005107">
    <property type="entry name" value="CO_DH_flav_C"/>
</dbReference>
<feature type="binding site" evidence="14">
    <location>
        <position position="776"/>
    </location>
    <ligand>
        <name>Mo-molybdopterin</name>
        <dbReference type="ChEBI" id="CHEBI:71302"/>
    </ligand>
    <ligandPart>
        <name>Mo</name>
        <dbReference type="ChEBI" id="CHEBI:28685"/>
    </ligandPart>
</feature>
<dbReference type="SMART" id="SM01008">
    <property type="entry name" value="Ald_Xan_dh_C"/>
    <property type="match status" value="1"/>
</dbReference>
<dbReference type="Gene3D" id="3.30.43.10">
    <property type="entry name" value="Uridine Diphospho-n-acetylenolpyruvylglucosamine Reductase, domain 2"/>
    <property type="match status" value="1"/>
</dbReference>
<dbReference type="Proteomes" id="UP000242188">
    <property type="component" value="Unassembled WGS sequence"/>
</dbReference>
<evidence type="ECO:0000256" key="12">
    <source>
        <dbReference type="PIRSR" id="PIRSR000127-1"/>
    </source>
</evidence>
<dbReference type="PROSITE" id="PS00559">
    <property type="entry name" value="MOLYBDOPTERIN_EUK"/>
    <property type="match status" value="1"/>
</dbReference>
<dbReference type="Pfam" id="PF03450">
    <property type="entry name" value="CO_deh_flav_C"/>
    <property type="match status" value="1"/>
</dbReference>
<dbReference type="PANTHER" id="PTHR45444">
    <property type="entry name" value="XANTHINE DEHYDROGENASE"/>
    <property type="match status" value="1"/>
</dbReference>
<feature type="domain" description="2Fe-2S ferredoxin-type" evidence="15">
    <location>
        <begin position="5"/>
        <end position="92"/>
    </location>
</feature>
<comment type="cofactor">
    <cofactor evidence="14">
        <name>Mo-molybdopterin</name>
        <dbReference type="ChEBI" id="CHEBI:71302"/>
    </cofactor>
    <text evidence="14">Binds 1 Mo-molybdopterin (Mo-MPT) cofactor per subunit.</text>
</comment>
<dbReference type="Pfam" id="PF01799">
    <property type="entry name" value="Fer2_2"/>
    <property type="match status" value="1"/>
</dbReference>
<feature type="binding site" evidence="14">
    <location>
        <position position="49"/>
    </location>
    <ligand>
        <name>[2Fe-2S] cluster</name>
        <dbReference type="ChEBI" id="CHEBI:190135"/>
        <label>1</label>
    </ligand>
</feature>
<dbReference type="Pfam" id="PF00941">
    <property type="entry name" value="FAD_binding_5"/>
    <property type="match status" value="1"/>
</dbReference>
<keyword evidence="7 13" id="KW-0274">FAD</keyword>
<comment type="cofactor">
    <cofactor evidence="14">
        <name>[2Fe-2S] cluster</name>
        <dbReference type="ChEBI" id="CHEBI:190135"/>
    </cofactor>
    <text evidence="14">Binds 2 [2Fe-2S] clusters.</text>
</comment>
<evidence type="ECO:0000259" key="16">
    <source>
        <dbReference type="PROSITE" id="PS51387"/>
    </source>
</evidence>
<dbReference type="Pfam" id="PF02738">
    <property type="entry name" value="MoCoBD_1"/>
    <property type="match status" value="1"/>
</dbReference>
<dbReference type="InterPro" id="IPR036884">
    <property type="entry name" value="2Fe-2S-bd_dom_sf"/>
</dbReference>
<dbReference type="InterPro" id="IPR002346">
    <property type="entry name" value="Mopterin_DH_FAD-bd"/>
</dbReference>
<comment type="caution">
    <text evidence="17">The sequence shown here is derived from an EMBL/GenBank/DDBJ whole genome shotgun (WGS) entry which is preliminary data.</text>
</comment>
<dbReference type="InterPro" id="IPR012675">
    <property type="entry name" value="Beta-grasp_dom_sf"/>
</dbReference>
<feature type="binding site" evidence="14">
    <location>
        <position position="745"/>
    </location>
    <ligand>
        <name>Mo-molybdopterin</name>
        <dbReference type="ChEBI" id="CHEBI:71302"/>
    </ligand>
    <ligandPart>
        <name>Mo</name>
        <dbReference type="ChEBI" id="CHEBI:28685"/>
    </ligandPart>
</feature>
<dbReference type="GO" id="GO:0043546">
    <property type="term" value="F:molybdopterin cofactor binding"/>
    <property type="evidence" value="ECO:0007669"/>
    <property type="project" value="InterPro"/>
</dbReference>
<keyword evidence="18" id="KW-1185">Reference proteome</keyword>
<feature type="binding site" evidence="14">
    <location>
        <position position="149"/>
    </location>
    <ligand>
        <name>[2Fe-2S] cluster</name>
        <dbReference type="ChEBI" id="CHEBI:190135"/>
        <label>2</label>
    </ligand>
</feature>
<evidence type="ECO:0000256" key="2">
    <source>
        <dbReference type="ARBA" id="ARBA00006849"/>
    </source>
</evidence>
<dbReference type="InterPro" id="IPR046867">
    <property type="entry name" value="AldOxase/xan_DH_MoCoBD2"/>
</dbReference>
<dbReference type="PROSITE" id="PS51085">
    <property type="entry name" value="2FE2S_FER_2"/>
    <property type="match status" value="1"/>
</dbReference>
<comment type="cofactor">
    <cofactor evidence="1 13">
        <name>FAD</name>
        <dbReference type="ChEBI" id="CHEBI:57692"/>
    </cofactor>
</comment>
<feature type="binding site" evidence="14">
    <location>
        <position position="52"/>
    </location>
    <ligand>
        <name>[2Fe-2S] cluster</name>
        <dbReference type="ChEBI" id="CHEBI:190135"/>
        <label>1</label>
    </ligand>
</feature>
<dbReference type="SUPFAM" id="SSF47741">
    <property type="entry name" value="CO dehydrogenase ISP C-domain like"/>
    <property type="match status" value="1"/>
</dbReference>
<accession>A0A210QBI4</accession>
<keyword evidence="4" id="KW-0285">Flavoprotein</keyword>
<dbReference type="Gene3D" id="3.90.1170.50">
    <property type="entry name" value="Aldehyde oxidase/xanthine dehydrogenase, a/b hammerhead"/>
    <property type="match status" value="1"/>
</dbReference>
<evidence type="ECO:0000256" key="14">
    <source>
        <dbReference type="PIRSR" id="PIRSR000127-3"/>
    </source>
</evidence>
<dbReference type="InterPro" id="IPR022407">
    <property type="entry name" value="OxRdtase_Mopterin_BS"/>
</dbReference>
<dbReference type="InterPro" id="IPR002888">
    <property type="entry name" value="2Fe-2S-bd"/>
</dbReference>
<feature type="domain" description="FAD-binding PCMH-type" evidence="16">
    <location>
        <begin position="216"/>
        <end position="401"/>
    </location>
</feature>
<feature type="binding site" evidence="13">
    <location>
        <position position="347"/>
    </location>
    <ligand>
        <name>FAD</name>
        <dbReference type="ChEBI" id="CHEBI:57692"/>
    </ligand>
</feature>
<dbReference type="SUPFAM" id="SSF54665">
    <property type="entry name" value="CO dehydrogenase molybdoprotein N-domain-like"/>
    <property type="match status" value="1"/>
</dbReference>
<sequence>MDPRNTLVFFVNGKKIEVGSPSPETTLLQYLRQTLYLTGTKSACGQGACGACTVMMSSYDVTSKSMTHVSVNACLVPLCYLHGRAVTTVEGVGNSRTGLHAVQKGLVEAQGFQCGFCTPGMVMTMYTLFRNNPSPSQEQMERMLEGNLCRCTGYRPIVDAFVEAKKNCPCGLGLCQQTNETSGGIDETPREASSQDVIFPPELQLTETYHTEDVVFRGDRYTWYRPTTLAGILQLKADHQGAPVVMGCNSIGYLLRKGILTSDVVICGTNVKELTIVETTLTEVRVGAGVTMASLEKTLNEISVKIKGPKNRSVLAALDVLRWIGVDQIRNTATIGGHVMSHAPNLDLQAFLMAAGAELQFLSQGKGPRTCKLDDEFINNEYSHMGDGEILSSITIPFTSENEYIVGMKQPHRRGFDYGIVTCGLFVELDTSTRTVRTMRLAFGGVDKKPVLALSTTNNSVGKTWSDDIVTEVCGDLIIELNNNYYDNTKFRLTLACSFVYKFFLYVQGQLKKTDSSCSQCDVIGLPYTTVSGTQAYDVPSEDGHRIVWKPVPNVSSEYVTSGEAQFVDDIPTFQSELFAVPVTSKHAHARILSVDPSQALALPGVVDYIDHSHVPGTNKFSVINGVCDSTLFAENEVFCYGQVIGAVLAESRTVGVKAAQLVNITYEKMNAILTIEEALEKDSLFEEVHRIDVGDLEGVKETASHCVEGTCSTGVQEHLYMETQTALVVPKLEQRELEVFAPTQILTATQQILSDFLAIPRNRLTVKIKRIGGAFGGKQGDTMSVVGIAAVGAWKTKRPVRCVLDRTTDIQITGKRHPAKTLYKVYFSDDGRILGLNVKFYINAGYSLDCSPFVVKIASWFLNGSYNIPNIKSEGRMCKTNLPSNTAMRGFGAPQMLFAVEHIVQQVATRLKMSPEEVRQINLIRQGSVTASRQLITDNNMARCWTECRADSQLDQRRQEIVTFNSTNRWTKRGIAMIPIAFGVGYAPLFANQAGALLLVYLDGSVLLTHGGVEMGQGVHTKMIQVAATELDISQDKIIISEVSTATVPNTSESGGTQVADLNAGAVKNACVKIRDRLEPFRKAKPDGTWEDWVNAAYDERVSLAATGIFKSREEGYDFATNTGVHANYFTYGTACTEVEIDCLTGGHQVRRVDIVMDVGKSLNPAIDVGQIEGGFVMGYGMMTMEQIQFTAEGRMKASGPLEYKIPCVRNIPREFKVKLLQDSGDVKTVYSSKGVGEPPLLLASSVFFAIKEAVQAARAEVGLTDDYPLKCPATAERIRMACQDNIVDQCQQAEMKTSSNPLVTI</sequence>
<dbReference type="InterPro" id="IPR006058">
    <property type="entry name" value="2Fe2S_fd_BS"/>
</dbReference>
<comment type="cofactor">
    <cofactor evidence="11">
        <name>[2Fe-2S] cluster</name>
        <dbReference type="ChEBI" id="CHEBI:190135"/>
    </cofactor>
</comment>